<dbReference type="Proteomes" id="UP000295678">
    <property type="component" value="Unassembled WGS sequence"/>
</dbReference>
<keyword evidence="12" id="KW-0121">Carboxypeptidase</keyword>
<keyword evidence="3" id="KW-0378">Hydrolase</keyword>
<evidence type="ECO:0000256" key="5">
    <source>
        <dbReference type="ARBA" id="ARBA00022984"/>
    </source>
</evidence>
<dbReference type="InterPro" id="IPR001967">
    <property type="entry name" value="Peptidase_S11_N"/>
</dbReference>
<keyword evidence="13" id="KW-1185">Reference proteome</keyword>
<keyword evidence="12" id="KW-0645">Protease</keyword>
<keyword evidence="5" id="KW-0573">Peptidoglycan synthesis</keyword>
<dbReference type="InterPro" id="IPR018044">
    <property type="entry name" value="Peptidase_S11"/>
</dbReference>
<sequence length="462" mass="48618">MIGVLRQAGWTAQLRRAAGFLAIWIAILATLAPAADANERYAAFVIDALNGKVLFARNADAARYPASLTKVMTLYILFEELQAGRLRPDSRLTASQNAANQAPSKIGIKAGETITVDQAIRFLVTKSANDVAVVVAENVSGSVPAFAARMTRTARAIGMNSTTFANPHGLPNDAQRTTARDMATLAIQIMRRFPQYYGYFQTRSATWKGTTFGNHNKLLGTVAGVDGLKTGYIRASGFNLVSSMRRDGRHIVAVVMGGRTGASRDAHMRELLETYIKSASRGGALIASVPPPPVATASAPAALAAAPLPTPRPELASLPVGTASLPVPRMLVPSTTVPGTLVTAGATASSKSLDTLAASATAAPPPPYETGSTDSEPPVVRPGDWVIQVGAFNSEALAREALQRAQAALPDRLGAATAFTETTEKNGTTLWRARFAGFDKPEAEGACAELKRNSFGCFPAQN</sequence>
<comment type="caution">
    <text evidence="12">The sequence shown here is derived from an EMBL/GenBank/DDBJ whole genome shotgun (WGS) entry which is preliminary data.</text>
</comment>
<dbReference type="PANTHER" id="PTHR21581:SF6">
    <property type="entry name" value="TRAFFICKING PROTEIN PARTICLE COMPLEX SUBUNIT 12"/>
    <property type="match status" value="1"/>
</dbReference>
<evidence type="ECO:0000256" key="1">
    <source>
        <dbReference type="ARBA" id="ARBA00007164"/>
    </source>
</evidence>
<proteinExistence type="inferred from homology"/>
<feature type="active site" description="Proton acceptor" evidence="7">
    <location>
        <position position="67"/>
    </location>
</feature>
<organism evidence="12 13">
    <name type="scientific">Tepidamorphus gemmatus</name>
    <dbReference type="NCBI Taxonomy" id="747076"/>
    <lineage>
        <taxon>Bacteria</taxon>
        <taxon>Pseudomonadati</taxon>
        <taxon>Pseudomonadota</taxon>
        <taxon>Alphaproteobacteria</taxon>
        <taxon>Hyphomicrobiales</taxon>
        <taxon>Tepidamorphaceae</taxon>
        <taxon>Tepidamorphus</taxon>
    </lineage>
</organism>
<feature type="region of interest" description="Disordered" evidence="10">
    <location>
        <begin position="356"/>
        <end position="379"/>
    </location>
</feature>
<dbReference type="PROSITE" id="PS51724">
    <property type="entry name" value="SPOR"/>
    <property type="match status" value="1"/>
</dbReference>
<dbReference type="Pfam" id="PF00768">
    <property type="entry name" value="Peptidase_S11"/>
    <property type="match status" value="1"/>
</dbReference>
<evidence type="ECO:0000256" key="7">
    <source>
        <dbReference type="PIRSR" id="PIRSR618044-1"/>
    </source>
</evidence>
<dbReference type="InterPro" id="IPR007730">
    <property type="entry name" value="SPOR-like_dom"/>
</dbReference>
<evidence type="ECO:0000313" key="12">
    <source>
        <dbReference type="EMBL" id="TCT12736.1"/>
    </source>
</evidence>
<accession>A0A4R3MGR4</accession>
<dbReference type="InterPro" id="IPR012338">
    <property type="entry name" value="Beta-lactam/transpept-like"/>
</dbReference>
<evidence type="ECO:0000256" key="2">
    <source>
        <dbReference type="ARBA" id="ARBA00022729"/>
    </source>
</evidence>
<feature type="active site" evidence="7">
    <location>
        <position position="127"/>
    </location>
</feature>
<dbReference type="GO" id="GO:0006508">
    <property type="term" value="P:proteolysis"/>
    <property type="evidence" value="ECO:0007669"/>
    <property type="project" value="InterPro"/>
</dbReference>
<protein>
    <submittedName>
        <fullName evidence="12">D-alanyl-D-alanine carboxypeptidase</fullName>
    </submittedName>
</protein>
<reference evidence="12 13" key="1">
    <citation type="submission" date="2019-03" db="EMBL/GenBank/DDBJ databases">
        <title>Genomic Encyclopedia of Type Strains, Phase IV (KMG-IV): sequencing the most valuable type-strain genomes for metagenomic binning, comparative biology and taxonomic classification.</title>
        <authorList>
            <person name="Goeker M."/>
        </authorList>
    </citation>
    <scope>NUCLEOTIDE SEQUENCE [LARGE SCALE GENOMIC DNA]</scope>
    <source>
        <strain evidence="12 13">DSM 19345</strain>
    </source>
</reference>
<dbReference type="SUPFAM" id="SSF110997">
    <property type="entry name" value="Sporulation related repeat"/>
    <property type="match status" value="1"/>
</dbReference>
<feature type="active site" description="Proton acceptor" evidence="7">
    <location>
        <position position="70"/>
    </location>
</feature>
<dbReference type="PRINTS" id="PR00725">
    <property type="entry name" value="DADACBPTASE1"/>
</dbReference>
<dbReference type="GO" id="GO:0009252">
    <property type="term" value="P:peptidoglycan biosynthetic process"/>
    <property type="evidence" value="ECO:0007669"/>
    <property type="project" value="UniProtKB-KW"/>
</dbReference>
<gene>
    <name evidence="12" type="ORF">EDC22_102422</name>
</gene>
<dbReference type="SUPFAM" id="SSF56601">
    <property type="entry name" value="beta-lactamase/transpeptidase-like"/>
    <property type="match status" value="1"/>
</dbReference>
<evidence type="ECO:0000259" key="11">
    <source>
        <dbReference type="PROSITE" id="PS51724"/>
    </source>
</evidence>
<dbReference type="RefSeq" id="WP_132805497.1">
    <property type="nucleotide sequence ID" value="NZ_SMAK01000002.1"/>
</dbReference>
<evidence type="ECO:0000256" key="3">
    <source>
        <dbReference type="ARBA" id="ARBA00022801"/>
    </source>
</evidence>
<dbReference type="EMBL" id="SMAK01000002">
    <property type="protein sequence ID" value="TCT12736.1"/>
    <property type="molecule type" value="Genomic_DNA"/>
</dbReference>
<dbReference type="GO" id="GO:0071555">
    <property type="term" value="P:cell wall organization"/>
    <property type="evidence" value="ECO:0007669"/>
    <property type="project" value="UniProtKB-KW"/>
</dbReference>
<comment type="similarity">
    <text evidence="1 9">Belongs to the peptidase S11 family.</text>
</comment>
<evidence type="ECO:0000313" key="13">
    <source>
        <dbReference type="Proteomes" id="UP000295678"/>
    </source>
</evidence>
<dbReference type="GO" id="GO:0042834">
    <property type="term" value="F:peptidoglycan binding"/>
    <property type="evidence" value="ECO:0007669"/>
    <property type="project" value="InterPro"/>
</dbReference>
<dbReference type="Pfam" id="PF05036">
    <property type="entry name" value="SPOR"/>
    <property type="match status" value="1"/>
</dbReference>
<dbReference type="InterPro" id="IPR036680">
    <property type="entry name" value="SPOR-like_sf"/>
</dbReference>
<keyword evidence="4" id="KW-0133">Cell shape</keyword>
<evidence type="ECO:0000256" key="8">
    <source>
        <dbReference type="PIRSR" id="PIRSR618044-2"/>
    </source>
</evidence>
<dbReference type="Gene3D" id="3.40.710.10">
    <property type="entry name" value="DD-peptidase/beta-lactamase superfamily"/>
    <property type="match status" value="1"/>
</dbReference>
<dbReference type="GO" id="GO:0009002">
    <property type="term" value="F:serine-type D-Ala-D-Ala carboxypeptidase activity"/>
    <property type="evidence" value="ECO:0007669"/>
    <property type="project" value="InterPro"/>
</dbReference>
<dbReference type="PANTHER" id="PTHR21581">
    <property type="entry name" value="D-ALANYL-D-ALANINE CARBOXYPEPTIDASE"/>
    <property type="match status" value="1"/>
</dbReference>
<dbReference type="AlphaFoldDB" id="A0A4R3MGR4"/>
<name>A0A4R3MGR4_9HYPH</name>
<feature type="domain" description="SPOR" evidence="11">
    <location>
        <begin position="379"/>
        <end position="462"/>
    </location>
</feature>
<evidence type="ECO:0000256" key="6">
    <source>
        <dbReference type="ARBA" id="ARBA00023316"/>
    </source>
</evidence>
<feature type="binding site" evidence="8">
    <location>
        <position position="229"/>
    </location>
    <ligand>
        <name>substrate</name>
    </ligand>
</feature>
<dbReference type="OrthoDB" id="5291989at2"/>
<dbReference type="Gene3D" id="3.30.70.1070">
    <property type="entry name" value="Sporulation related repeat"/>
    <property type="match status" value="1"/>
</dbReference>
<evidence type="ECO:0000256" key="10">
    <source>
        <dbReference type="SAM" id="MobiDB-lite"/>
    </source>
</evidence>
<keyword evidence="6" id="KW-0961">Cell wall biogenesis/degradation</keyword>
<dbReference type="GO" id="GO:0008360">
    <property type="term" value="P:regulation of cell shape"/>
    <property type="evidence" value="ECO:0007669"/>
    <property type="project" value="UniProtKB-KW"/>
</dbReference>
<evidence type="ECO:0000256" key="9">
    <source>
        <dbReference type="RuleBase" id="RU004016"/>
    </source>
</evidence>
<keyword evidence="2" id="KW-0732">Signal</keyword>
<evidence type="ECO:0000256" key="4">
    <source>
        <dbReference type="ARBA" id="ARBA00022960"/>
    </source>
</evidence>